<dbReference type="PROSITE" id="PS50093">
    <property type="entry name" value="PKD"/>
    <property type="match status" value="1"/>
</dbReference>
<gene>
    <name evidence="4" type="ORF">EUA94_10510</name>
</gene>
<dbReference type="RefSeq" id="WP_129426836.1">
    <property type="nucleotide sequence ID" value="NZ_SDWV01000009.1"/>
</dbReference>
<dbReference type="InterPro" id="IPR000601">
    <property type="entry name" value="PKD_dom"/>
</dbReference>
<evidence type="ECO:0000256" key="1">
    <source>
        <dbReference type="SAM" id="MobiDB-lite"/>
    </source>
</evidence>
<dbReference type="Gene3D" id="2.60.40.10">
    <property type="entry name" value="Immunoglobulins"/>
    <property type="match status" value="1"/>
</dbReference>
<dbReference type="Pfam" id="PF01345">
    <property type="entry name" value="DUF11"/>
    <property type="match status" value="1"/>
</dbReference>
<keyword evidence="5" id="KW-1185">Reference proteome</keyword>
<dbReference type="CDD" id="cd00146">
    <property type="entry name" value="PKD"/>
    <property type="match status" value="1"/>
</dbReference>
<dbReference type="SUPFAM" id="SSF55486">
    <property type="entry name" value="Metalloproteases ('zincins'), catalytic domain"/>
    <property type="match status" value="1"/>
</dbReference>
<evidence type="ECO:0000256" key="2">
    <source>
        <dbReference type="SAM" id="SignalP"/>
    </source>
</evidence>
<sequence>MPRSRRLATTIPVAATALLAGMLTVTTVATSGTASAAAPAAAPAATSSATVVSEGVVGGLEVENSFVSAVGWVKPGDTYPSRVIVRNTSASTVSGASVVVAAPVGSTIVKAGTTTVEGGTYTWQVGSLAAGASRTLVLESRAATLAQLPTIVWRDLSTTATVTVGGANQALTSHGPKVIPPGSEYDTARYGDRPFPVVPVAYTDRGYGTHERSLDTVINDPSFEGSTFNLFQEMSIGQLYPDGTVPSAGIATADFAYPGNTGTGGDKAFPFTKVVPGQTCAGVTYADSPLPTNPLYTERIQDGVYQLPGTTGYYGSDANGSAVVGSLAGVGALQQIDSGCGPTGKLVVDAAAIADPEIDYSDYDTDKDGVVDFFMAVFAGCGGNGASQLSVAGCDLPNPNTGTPDGPYDNIWPHSSSLEFYYSDPTTGLPGFTTDDQLKNLEGEPLWYTDDSYSTMTTTDNGNDLKVFVRVGPYNLNPETAIDHASVISHEYGHSLGLPDFYSTGSRETYGDWNLMATDKSHNIDAFGRQELGWVVPEVLDSDRTETGIPDSKQDTNAITWQTPAGAPYTLTEGQAGVGRVQNSQMYVAKLPGRILLDPAKFDTGDTATASHTWWSRSGNDFGCSTDDGGHNIDVALPEAAGLPAGTTLSLDLKSMWDIEWDYDYGYVLTSGDGGQDFASHPSANGYTTSNADPLAGNPNQNGCQAAYDNGITGTSGSYEAGSEATDRKLGETPEMVFLADSFDISDLVGSDAPVLRFSYATDPGLARPGWFIDDVVVTATLPDGSTREIYATDFETSGGTDDPRIFNGGCRADGPGGNCGQGWQYVAAGTEGPSDHAYYLEMRDRSGFDLDGNGQIDRDPIAFASGLYTAYTDEAHGYGNAGTDDPPAQSPLDSQPEPGSNTPDLGDAAWTAAPGDSRFSDSGAGWTDNYADPGSASGNWEFAYDCLTFDVLGMSGNGDGTEAGEGPQQADGDLTGDVRFDVGAGCGEFDYGYEDEPVPPANTAPDAKATATPATGAPGTKVRLDATGSTDAETPGSLTFSWNFGNGGTTKDAQGAVVEHTFANAGTYGATVTVSDAGGLTDTATVRITITEPGQPTPPPTTTDPTPTTPGTGSGSGSGSGAGSGGTGGAGIAVTSVTPTALSRALPCQGRSVGHLGSWRVLQGNAPGGSYCDNRGKRTGRDVLRVGFQGDAIDVVFGRARAGGKAVLFVDGERVGTLSFRGRRTSPRLNRHAVVSGLGTDRPHRLRLVVQRGTAYVEGFRVAR</sequence>
<dbReference type="InterPro" id="IPR022409">
    <property type="entry name" value="PKD/Chitinase_dom"/>
</dbReference>
<dbReference type="OrthoDB" id="275270at2"/>
<reference evidence="4 5" key="1">
    <citation type="submission" date="2019-01" db="EMBL/GenBank/DDBJ databases">
        <title>Novel species of Nocardioides.</title>
        <authorList>
            <person name="Liu Q."/>
            <person name="X Y.-H."/>
        </authorList>
    </citation>
    <scope>NUCLEOTIDE SEQUENCE [LARGE SCALE GENOMIC DNA]</scope>
    <source>
        <strain evidence="4 5">HLT2-9</strain>
    </source>
</reference>
<evidence type="ECO:0000313" key="5">
    <source>
        <dbReference type="Proteomes" id="UP000291101"/>
    </source>
</evidence>
<proteinExistence type="predicted"/>
<protein>
    <submittedName>
        <fullName evidence="4">PKD domain-containing protein</fullName>
    </submittedName>
</protein>
<dbReference type="InterPro" id="IPR035986">
    <property type="entry name" value="PKD_dom_sf"/>
</dbReference>
<name>A0A4Q2SZB7_9ACTN</name>
<dbReference type="GO" id="GO:0005975">
    <property type="term" value="P:carbohydrate metabolic process"/>
    <property type="evidence" value="ECO:0007669"/>
    <property type="project" value="UniProtKB-ARBA"/>
</dbReference>
<dbReference type="SMART" id="SM00089">
    <property type="entry name" value="PKD"/>
    <property type="match status" value="1"/>
</dbReference>
<evidence type="ECO:0000313" key="4">
    <source>
        <dbReference type="EMBL" id="RYC11043.1"/>
    </source>
</evidence>
<feature type="region of interest" description="Disordered" evidence="1">
    <location>
        <begin position="876"/>
        <end position="925"/>
    </location>
</feature>
<keyword evidence="2" id="KW-0732">Signal</keyword>
<feature type="signal peptide" evidence="2">
    <location>
        <begin position="1"/>
        <end position="36"/>
    </location>
</feature>
<evidence type="ECO:0000259" key="3">
    <source>
        <dbReference type="PROSITE" id="PS50093"/>
    </source>
</evidence>
<dbReference type="AlphaFoldDB" id="A0A4Q2SZB7"/>
<dbReference type="InterPro" id="IPR008757">
    <property type="entry name" value="Peptidase_M6-like_domain"/>
</dbReference>
<feature type="region of interest" description="Disordered" evidence="1">
    <location>
        <begin position="1091"/>
        <end position="1132"/>
    </location>
</feature>
<feature type="compositionally biased region" description="Low complexity" evidence="1">
    <location>
        <begin position="1002"/>
        <end position="1022"/>
    </location>
</feature>
<dbReference type="PANTHER" id="PTHR41775">
    <property type="entry name" value="SECRETED PROTEIN-RELATED"/>
    <property type="match status" value="1"/>
</dbReference>
<feature type="domain" description="PKD" evidence="3">
    <location>
        <begin position="1006"/>
        <end position="1098"/>
    </location>
</feature>
<comment type="caution">
    <text evidence="4">The sequence shown here is derived from an EMBL/GenBank/DDBJ whole genome shotgun (WGS) entry which is preliminary data.</text>
</comment>
<dbReference type="InterPro" id="IPR001434">
    <property type="entry name" value="OmcB-like_DUF11"/>
</dbReference>
<dbReference type="SUPFAM" id="SSF49299">
    <property type="entry name" value="PKD domain"/>
    <property type="match status" value="1"/>
</dbReference>
<accession>A0A4Q2SZB7</accession>
<feature type="compositionally biased region" description="Gly residues" evidence="1">
    <location>
        <begin position="1113"/>
        <end position="1132"/>
    </location>
</feature>
<dbReference type="InterPro" id="IPR013783">
    <property type="entry name" value="Ig-like_fold"/>
</dbReference>
<dbReference type="PANTHER" id="PTHR41775:SF1">
    <property type="entry name" value="PEPTIDASE M6-LIKE DOMAIN-CONTAINING PROTEIN"/>
    <property type="match status" value="1"/>
</dbReference>
<feature type="region of interest" description="Disordered" evidence="1">
    <location>
        <begin position="998"/>
        <end position="1023"/>
    </location>
</feature>
<dbReference type="Pfam" id="PF18911">
    <property type="entry name" value="PKD_4"/>
    <property type="match status" value="1"/>
</dbReference>
<dbReference type="GO" id="GO:0008233">
    <property type="term" value="F:peptidase activity"/>
    <property type="evidence" value="ECO:0007669"/>
    <property type="project" value="InterPro"/>
</dbReference>
<organism evidence="4 5">
    <name type="scientific">Nocardioides zhouii</name>
    <dbReference type="NCBI Taxonomy" id="1168729"/>
    <lineage>
        <taxon>Bacteria</taxon>
        <taxon>Bacillati</taxon>
        <taxon>Actinomycetota</taxon>
        <taxon>Actinomycetes</taxon>
        <taxon>Propionibacteriales</taxon>
        <taxon>Nocardioidaceae</taxon>
        <taxon>Nocardioides</taxon>
    </lineage>
</organism>
<feature type="compositionally biased region" description="Polar residues" evidence="1">
    <location>
        <begin position="892"/>
        <end position="904"/>
    </location>
</feature>
<dbReference type="Pfam" id="PF05547">
    <property type="entry name" value="Peptidase_M6"/>
    <property type="match status" value="1"/>
</dbReference>
<dbReference type="GO" id="GO:0006508">
    <property type="term" value="P:proteolysis"/>
    <property type="evidence" value="ECO:0007669"/>
    <property type="project" value="InterPro"/>
</dbReference>
<feature type="chain" id="PRO_5020435924" evidence="2">
    <location>
        <begin position="37"/>
        <end position="1265"/>
    </location>
</feature>
<dbReference type="Proteomes" id="UP000291101">
    <property type="component" value="Unassembled WGS sequence"/>
</dbReference>
<dbReference type="EMBL" id="SDWV01000009">
    <property type="protein sequence ID" value="RYC11043.1"/>
    <property type="molecule type" value="Genomic_DNA"/>
</dbReference>